<evidence type="ECO:0000256" key="1">
    <source>
        <dbReference type="ARBA" id="ARBA00010923"/>
    </source>
</evidence>
<dbReference type="InterPro" id="IPR044946">
    <property type="entry name" value="Restrct_endonuc_typeI_TRD_sf"/>
</dbReference>
<dbReference type="EMBL" id="CP000783">
    <property type="protein sequence ID" value="ABU75899.1"/>
    <property type="molecule type" value="Genomic_DNA"/>
</dbReference>
<dbReference type="KEGG" id="esa:ESA_00615"/>
<dbReference type="HOGENOM" id="CLU_021095_2_3_6"/>
<dbReference type="Gene3D" id="3.90.220.20">
    <property type="entry name" value="DNA methylase specificity domains"/>
    <property type="match status" value="2"/>
</dbReference>
<gene>
    <name evidence="5" type="ordered locus">ESA_00615</name>
</gene>
<dbReference type="SUPFAM" id="SSF116734">
    <property type="entry name" value="DNA methylase specificity domain"/>
    <property type="match status" value="2"/>
</dbReference>
<sequence>MSSEWKQVRLGDFIDSCLGKMLDQKKNKGAFHPYLGNSNVRWGEFDFSNLAEMKFEDTEHERYALKKGDLVVCEGGEPGRCAIWEDEIPNMKIQKALHRIRTLPGLVTKYLYYWFLLAGKTGSLEPYFTGTTIKHLTGRSLADLTITLPPVKHKEKCALVLGSLDRKITHNKKINQTLEQMAQALFKSWFVDFEPVKAKMTVLEAGGSQEDATLAAMSAISGKDADTLAVFEREHPEQYAELKATAELFPSAMQESELGEIPEGWEFQPFGELLSHTIGGDWGKDESDDKHKMPVRIIRGTDIPNIKSCQDSNVPFRYVEEKKLKTRSLNAGDIVIEVSGGSPTQPTGRSIYVTNEILKRLSLPVEPASFCRLFRPKSKELGMVLGLYLERIYQDGKTWLYQNQSTGISNFQTKVFLENEMVAVAPSEILKLFYKTTLPFVKLMHSSENIKLTQLRDTLLPKLLSGEITLPEAEQAVSEAENV</sequence>
<keyword evidence="3" id="KW-0238">DNA-binding</keyword>
<dbReference type="GO" id="GO:0003677">
    <property type="term" value="F:DNA binding"/>
    <property type="evidence" value="ECO:0007669"/>
    <property type="project" value="UniProtKB-KW"/>
</dbReference>
<dbReference type="GO" id="GO:0009307">
    <property type="term" value="P:DNA restriction-modification system"/>
    <property type="evidence" value="ECO:0007669"/>
    <property type="project" value="UniProtKB-KW"/>
</dbReference>
<organism evidence="5 6">
    <name type="scientific">Cronobacter sakazakii (strain ATCC BAA-894)</name>
    <name type="common">Enterobacter sakazakii</name>
    <dbReference type="NCBI Taxonomy" id="290339"/>
    <lineage>
        <taxon>Bacteria</taxon>
        <taxon>Pseudomonadati</taxon>
        <taxon>Pseudomonadota</taxon>
        <taxon>Gammaproteobacteria</taxon>
        <taxon>Enterobacterales</taxon>
        <taxon>Enterobacteriaceae</taxon>
        <taxon>Cronobacter</taxon>
    </lineage>
</organism>
<evidence type="ECO:0000313" key="6">
    <source>
        <dbReference type="Proteomes" id="UP000000260"/>
    </source>
</evidence>
<dbReference type="InterPro" id="IPR000055">
    <property type="entry name" value="Restrct_endonuc_typeI_TRD"/>
</dbReference>
<accession>A7MHY8</accession>
<proteinExistence type="inferred from homology"/>
<evidence type="ECO:0000313" key="5">
    <source>
        <dbReference type="EMBL" id="ABU75899.1"/>
    </source>
</evidence>
<dbReference type="InterPro" id="IPR052021">
    <property type="entry name" value="Type-I_RS_S_subunit"/>
</dbReference>
<evidence type="ECO:0000256" key="2">
    <source>
        <dbReference type="ARBA" id="ARBA00022747"/>
    </source>
</evidence>
<protein>
    <recommendedName>
        <fullName evidence="4">Type I restriction modification DNA specificity domain-containing protein</fullName>
    </recommendedName>
</protein>
<dbReference type="REBASE" id="16102">
    <property type="entry name" value="S.Csa894ORF614P"/>
</dbReference>
<dbReference type="Pfam" id="PF01420">
    <property type="entry name" value="Methylase_S"/>
    <property type="match status" value="1"/>
</dbReference>
<evidence type="ECO:0000256" key="3">
    <source>
        <dbReference type="ARBA" id="ARBA00023125"/>
    </source>
</evidence>
<evidence type="ECO:0000259" key="4">
    <source>
        <dbReference type="Pfam" id="PF01420"/>
    </source>
</evidence>
<dbReference type="AlphaFoldDB" id="A7MHY8"/>
<keyword evidence="2" id="KW-0680">Restriction system</keyword>
<dbReference type="RefSeq" id="WP_012123974.1">
    <property type="nucleotide sequence ID" value="NC_009778.1"/>
</dbReference>
<feature type="domain" description="Type I restriction modification DNA specificity" evidence="4">
    <location>
        <begin position="3"/>
        <end position="180"/>
    </location>
</feature>
<comment type="similarity">
    <text evidence="1">Belongs to the type-I restriction system S methylase family.</text>
</comment>
<keyword evidence="6" id="KW-1185">Reference proteome</keyword>
<name>A7MHY8_CROS8</name>
<reference evidence="5 6" key="1">
    <citation type="journal article" date="2010" name="PLoS ONE">
        <title>Genome sequence of Cronobacter sakazakii BAA-894 and comparative genomic hybridization analysis with other Cronobacter species.</title>
        <authorList>
            <person name="Kucerova E."/>
            <person name="Clifton S.W."/>
            <person name="Xia X.Q."/>
            <person name="Long F."/>
            <person name="Porwollik S."/>
            <person name="Fulton L."/>
            <person name="Fronick C."/>
            <person name="Minx P."/>
            <person name="Kyung K."/>
            <person name="Warren W."/>
            <person name="Fulton R."/>
            <person name="Feng D."/>
            <person name="Wollam A."/>
            <person name="Shah N."/>
            <person name="Bhonagiri V."/>
            <person name="Nash W.E."/>
            <person name="Hallsworth-Pepin K."/>
            <person name="Wilson R.K."/>
            <person name="McClelland M."/>
            <person name="Forsythe S.J."/>
        </authorList>
    </citation>
    <scope>NUCLEOTIDE SEQUENCE [LARGE SCALE GENOMIC DNA]</scope>
    <source>
        <strain evidence="5 6">ATCC BAA-894</strain>
    </source>
</reference>
<dbReference type="PANTHER" id="PTHR30408">
    <property type="entry name" value="TYPE-1 RESTRICTION ENZYME ECOKI SPECIFICITY PROTEIN"/>
    <property type="match status" value="1"/>
</dbReference>
<dbReference type="PANTHER" id="PTHR30408:SF13">
    <property type="entry name" value="TYPE I RESTRICTION ENZYME HINDI SPECIFICITY SUBUNIT"/>
    <property type="match status" value="1"/>
</dbReference>
<dbReference type="PATRIC" id="fig|290339.8.peg.547"/>
<dbReference type="Proteomes" id="UP000000260">
    <property type="component" value="Chromosome"/>
</dbReference>